<dbReference type="EMBL" id="CAJFCV020000004">
    <property type="protein sequence ID" value="CAG9117386.1"/>
    <property type="molecule type" value="Genomic_DNA"/>
</dbReference>
<dbReference type="AlphaFoldDB" id="A0A1I7S4U6"/>
<evidence type="ECO:0000313" key="5">
    <source>
        <dbReference type="Proteomes" id="UP000659654"/>
    </source>
</evidence>
<name>A0A1I7S4U6_BURXY</name>
<dbReference type="Proteomes" id="UP000659654">
    <property type="component" value="Unassembled WGS sequence"/>
</dbReference>
<evidence type="ECO:0000313" key="2">
    <source>
        <dbReference type="EMBL" id="CAD5227289.1"/>
    </source>
</evidence>
<accession>A0A1I7S4U6</accession>
<evidence type="ECO:0000313" key="6">
    <source>
        <dbReference type="WBParaSite" id="BXY_0802900.1"/>
    </source>
</evidence>
<dbReference type="EMBL" id="CAJFDI010000004">
    <property type="protein sequence ID" value="CAD5227289.1"/>
    <property type="molecule type" value="Genomic_DNA"/>
</dbReference>
<reference evidence="3" key="2">
    <citation type="submission" date="2020-08" db="EMBL/GenBank/DDBJ databases">
        <authorList>
            <person name="Kikuchi T."/>
        </authorList>
    </citation>
    <scope>NUCLEOTIDE SEQUENCE</scope>
    <source>
        <strain evidence="2">Ka4C1</strain>
    </source>
</reference>
<feature type="compositionally biased region" description="Basic and acidic residues" evidence="1">
    <location>
        <begin position="72"/>
        <end position="103"/>
    </location>
</feature>
<dbReference type="Proteomes" id="UP000582659">
    <property type="component" value="Unassembled WGS sequence"/>
</dbReference>
<reference evidence="6" key="1">
    <citation type="submission" date="2016-11" db="UniProtKB">
        <authorList>
            <consortium name="WormBaseParasite"/>
        </authorList>
    </citation>
    <scope>IDENTIFICATION</scope>
</reference>
<feature type="compositionally biased region" description="Polar residues" evidence="1">
    <location>
        <begin position="143"/>
        <end position="167"/>
    </location>
</feature>
<keyword evidence="5" id="KW-1185">Reference proteome</keyword>
<dbReference type="OrthoDB" id="10595180at2759"/>
<proteinExistence type="predicted"/>
<sequence>MPRLGSYSRTLDEIFAMSAPKPKPRQSTGSNSAVTTADSKGEINRSPLVALGDRPTTRHGRSSESSSSSNKTENKSEVSDSTRTRVDVWTREDNPQDVPHVDAVELLQALGSKRRNIADSPIMENELSEISSASSEASTSSENQIQPFTQTRSLRTASSSNPTTSDSIKIPSIHTAPSTSSSNSSGKESRKSSITETRELQKENDGKDRLNGVNLGNNRPTTFTKDKEDEVGTLCYTRLDDT</sequence>
<gene>
    <name evidence="2" type="ORF">BXYJ_LOCUS9834</name>
</gene>
<feature type="region of interest" description="Disordered" evidence="1">
    <location>
        <begin position="15"/>
        <end position="225"/>
    </location>
</feature>
<feature type="compositionally biased region" description="Low complexity" evidence="1">
    <location>
        <begin position="124"/>
        <end position="142"/>
    </location>
</feature>
<evidence type="ECO:0000313" key="3">
    <source>
        <dbReference type="EMBL" id="CAG9117386.1"/>
    </source>
</evidence>
<evidence type="ECO:0000256" key="1">
    <source>
        <dbReference type="SAM" id="MobiDB-lite"/>
    </source>
</evidence>
<evidence type="ECO:0000313" key="4">
    <source>
        <dbReference type="Proteomes" id="UP000095284"/>
    </source>
</evidence>
<dbReference type="Proteomes" id="UP000095284">
    <property type="component" value="Unplaced"/>
</dbReference>
<dbReference type="WBParaSite" id="BXY_0802900.1">
    <property type="protein sequence ID" value="BXY_0802900.1"/>
    <property type="gene ID" value="BXY_0802900"/>
</dbReference>
<feature type="compositionally biased region" description="Polar residues" evidence="1">
    <location>
        <begin position="214"/>
        <end position="223"/>
    </location>
</feature>
<organism evidence="4 6">
    <name type="scientific">Bursaphelenchus xylophilus</name>
    <name type="common">Pinewood nematode worm</name>
    <name type="synonym">Aphelenchoides xylophilus</name>
    <dbReference type="NCBI Taxonomy" id="6326"/>
    <lineage>
        <taxon>Eukaryota</taxon>
        <taxon>Metazoa</taxon>
        <taxon>Ecdysozoa</taxon>
        <taxon>Nematoda</taxon>
        <taxon>Chromadorea</taxon>
        <taxon>Rhabditida</taxon>
        <taxon>Tylenchina</taxon>
        <taxon>Tylenchomorpha</taxon>
        <taxon>Aphelenchoidea</taxon>
        <taxon>Aphelenchoididae</taxon>
        <taxon>Bursaphelenchus</taxon>
    </lineage>
</organism>
<feature type="compositionally biased region" description="Basic and acidic residues" evidence="1">
    <location>
        <begin position="187"/>
        <end position="210"/>
    </location>
</feature>
<protein>
    <submittedName>
        <fullName evidence="2">(pine wood nematode) hypothetical protein</fullName>
    </submittedName>
</protein>
<feature type="compositionally biased region" description="Polar residues" evidence="1">
    <location>
        <begin position="25"/>
        <end position="38"/>
    </location>
</feature>